<dbReference type="FunFam" id="3.40.1010.10:FF:000007">
    <property type="entry name" value="Ribosomal RNA small subunit methyltransferase I"/>
    <property type="match status" value="1"/>
</dbReference>
<name>A0A0G0MNR3_9BACT</name>
<evidence type="ECO:0000313" key="8">
    <source>
        <dbReference type="EMBL" id="KKQ75309.1"/>
    </source>
</evidence>
<dbReference type="SUPFAM" id="SSF53790">
    <property type="entry name" value="Tetrapyrrole methylase"/>
    <property type="match status" value="1"/>
</dbReference>
<comment type="catalytic activity">
    <reaction evidence="6">
        <text>cytidine(1402) in 16S rRNA + S-adenosyl-L-methionine = 2'-O-methylcytidine(1402) in 16S rRNA + S-adenosyl-L-homocysteine + H(+)</text>
        <dbReference type="Rhea" id="RHEA:42924"/>
        <dbReference type="Rhea" id="RHEA-COMP:10285"/>
        <dbReference type="Rhea" id="RHEA-COMP:10286"/>
        <dbReference type="ChEBI" id="CHEBI:15378"/>
        <dbReference type="ChEBI" id="CHEBI:57856"/>
        <dbReference type="ChEBI" id="CHEBI:59789"/>
        <dbReference type="ChEBI" id="CHEBI:74495"/>
        <dbReference type="ChEBI" id="CHEBI:82748"/>
        <dbReference type="EC" id="2.1.1.198"/>
    </reaction>
</comment>
<evidence type="ECO:0000256" key="5">
    <source>
        <dbReference type="ARBA" id="ARBA00022691"/>
    </source>
</evidence>
<dbReference type="InterPro" id="IPR000878">
    <property type="entry name" value="4pyrrol_Mease"/>
</dbReference>
<dbReference type="InterPro" id="IPR018063">
    <property type="entry name" value="SAM_MeTrfase_RsmI_CS"/>
</dbReference>
<keyword evidence="2 6" id="KW-0698">rRNA processing</keyword>
<organism evidence="8 9">
    <name type="scientific">Candidatus Woesebacteria bacterium GW2011_GWB1_38_5b</name>
    <dbReference type="NCBI Taxonomy" id="1618569"/>
    <lineage>
        <taxon>Bacteria</taxon>
        <taxon>Candidatus Woeseibacteriota</taxon>
    </lineage>
</organism>
<dbReference type="Proteomes" id="UP000034181">
    <property type="component" value="Unassembled WGS sequence"/>
</dbReference>
<dbReference type="PANTHER" id="PTHR46111:SF1">
    <property type="entry name" value="RIBOSOMAL RNA SMALL SUBUNIT METHYLTRANSFERASE I"/>
    <property type="match status" value="1"/>
</dbReference>
<reference evidence="8 9" key="1">
    <citation type="journal article" date="2015" name="Nature">
        <title>rRNA introns, odd ribosomes, and small enigmatic genomes across a large radiation of phyla.</title>
        <authorList>
            <person name="Brown C.T."/>
            <person name="Hug L.A."/>
            <person name="Thomas B.C."/>
            <person name="Sharon I."/>
            <person name="Castelle C.J."/>
            <person name="Singh A."/>
            <person name="Wilkins M.J."/>
            <person name="Williams K.H."/>
            <person name="Banfield J.F."/>
        </authorList>
    </citation>
    <scope>NUCLEOTIDE SEQUENCE [LARGE SCALE GENOMIC DNA]</scope>
</reference>
<protein>
    <recommendedName>
        <fullName evidence="6">Ribosomal RNA small subunit methyltransferase I</fullName>
        <ecNumber evidence="6">2.1.1.198</ecNumber>
    </recommendedName>
    <alternativeName>
        <fullName evidence="6">16S rRNA 2'-O-ribose C1402 methyltransferase</fullName>
    </alternativeName>
    <alternativeName>
        <fullName evidence="6">rRNA (cytidine-2'-O-)-methyltransferase RsmI</fullName>
    </alternativeName>
</protein>
<proteinExistence type="inferred from homology"/>
<feature type="domain" description="Tetrapyrrole methylase" evidence="7">
    <location>
        <begin position="6"/>
        <end position="211"/>
    </location>
</feature>
<dbReference type="Gene3D" id="3.40.1010.10">
    <property type="entry name" value="Cobalt-precorrin-4 Transmethylase, Domain 1"/>
    <property type="match status" value="1"/>
</dbReference>
<dbReference type="EC" id="2.1.1.198" evidence="6"/>
<sequence>MEHKGTLYIVATPIGNLQDITLRAIEVFKKVDYIACEDTRKAGFLLKNLNIANDGMLISFYEEVEEKKTENILNILKNGQDVALVSDSGTPLISDPGFRLIRACLQDGINVVSVPGPSACISALVSSGLPPDKFIFLGFLPKKEGKRMRLLEELKTANHNLEATVIIYEAPHRLIKTLKNLSQVFGDVNIVIMREMTKIHEQRLTGNIKDMIIEFENRKPKGEIVILLTTKY</sequence>
<evidence type="ECO:0000256" key="6">
    <source>
        <dbReference type="HAMAP-Rule" id="MF_01877"/>
    </source>
</evidence>
<evidence type="ECO:0000259" key="7">
    <source>
        <dbReference type="Pfam" id="PF00590"/>
    </source>
</evidence>
<comment type="subcellular location">
    <subcellularLocation>
        <location evidence="6">Cytoplasm</location>
    </subcellularLocation>
</comment>
<dbReference type="Gene3D" id="3.30.950.10">
    <property type="entry name" value="Methyltransferase, Cobalt-precorrin-4 Transmethylase, Domain 2"/>
    <property type="match status" value="1"/>
</dbReference>
<evidence type="ECO:0000256" key="3">
    <source>
        <dbReference type="ARBA" id="ARBA00022603"/>
    </source>
</evidence>
<dbReference type="EMBL" id="LBUZ01000013">
    <property type="protein sequence ID" value="KKQ75309.1"/>
    <property type="molecule type" value="Genomic_DNA"/>
</dbReference>
<dbReference type="PANTHER" id="PTHR46111">
    <property type="entry name" value="RIBOSOMAL RNA SMALL SUBUNIT METHYLTRANSFERASE I"/>
    <property type="match status" value="1"/>
</dbReference>
<dbReference type="GO" id="GO:0005737">
    <property type="term" value="C:cytoplasm"/>
    <property type="evidence" value="ECO:0007669"/>
    <property type="project" value="UniProtKB-SubCell"/>
</dbReference>
<comment type="caution">
    <text evidence="8">The sequence shown here is derived from an EMBL/GenBank/DDBJ whole genome shotgun (WGS) entry which is preliminary data.</text>
</comment>
<keyword evidence="4 6" id="KW-0808">Transferase</keyword>
<evidence type="ECO:0000313" key="9">
    <source>
        <dbReference type="Proteomes" id="UP000034181"/>
    </source>
</evidence>
<dbReference type="Pfam" id="PF00590">
    <property type="entry name" value="TP_methylase"/>
    <property type="match status" value="1"/>
</dbReference>
<dbReference type="InterPro" id="IPR035996">
    <property type="entry name" value="4pyrrol_Methylase_sf"/>
</dbReference>
<dbReference type="HAMAP" id="MF_01877">
    <property type="entry name" value="16SrRNA_methyltr_I"/>
    <property type="match status" value="1"/>
</dbReference>
<comment type="function">
    <text evidence="6">Catalyzes the 2'-O-methylation of the ribose of cytidine 1402 (C1402) in 16S rRNA.</text>
</comment>
<dbReference type="InterPro" id="IPR014776">
    <property type="entry name" value="4pyrrole_Mease_sub2"/>
</dbReference>
<dbReference type="FunFam" id="3.30.950.10:FF:000002">
    <property type="entry name" value="Ribosomal RNA small subunit methyltransferase I"/>
    <property type="match status" value="1"/>
</dbReference>
<evidence type="ECO:0000256" key="2">
    <source>
        <dbReference type="ARBA" id="ARBA00022552"/>
    </source>
</evidence>
<evidence type="ECO:0000256" key="4">
    <source>
        <dbReference type="ARBA" id="ARBA00022679"/>
    </source>
</evidence>
<dbReference type="PROSITE" id="PS01296">
    <property type="entry name" value="RSMI"/>
    <property type="match status" value="1"/>
</dbReference>
<dbReference type="PIRSF" id="PIRSF005917">
    <property type="entry name" value="MTase_YraL"/>
    <property type="match status" value="1"/>
</dbReference>
<dbReference type="CDD" id="cd11648">
    <property type="entry name" value="RsmI"/>
    <property type="match status" value="1"/>
</dbReference>
<dbReference type="GO" id="GO:0070677">
    <property type="term" value="F:rRNA (cytosine-2'-O-)-methyltransferase activity"/>
    <property type="evidence" value="ECO:0007669"/>
    <property type="project" value="UniProtKB-UniRule"/>
</dbReference>
<accession>A0A0G0MNR3</accession>
<keyword evidence="1 6" id="KW-0963">Cytoplasm</keyword>
<dbReference type="AlphaFoldDB" id="A0A0G0MNR3"/>
<dbReference type="InterPro" id="IPR014777">
    <property type="entry name" value="4pyrrole_Mease_sub1"/>
</dbReference>
<keyword evidence="5 6" id="KW-0949">S-adenosyl-L-methionine</keyword>
<keyword evidence="3 6" id="KW-0489">Methyltransferase</keyword>
<comment type="similarity">
    <text evidence="6">Belongs to the methyltransferase superfamily. RsmI family.</text>
</comment>
<gene>
    <name evidence="6" type="primary">rsmI</name>
    <name evidence="8" type="ORF">US96_C0013G0003</name>
</gene>
<dbReference type="PATRIC" id="fig|1618569.3.peg.362"/>
<dbReference type="InterPro" id="IPR008189">
    <property type="entry name" value="rRNA_ssu_MeTfrase_I"/>
</dbReference>
<evidence type="ECO:0000256" key="1">
    <source>
        <dbReference type="ARBA" id="ARBA00022490"/>
    </source>
</evidence>
<dbReference type="NCBIfam" id="TIGR00096">
    <property type="entry name" value="16S rRNA (cytidine(1402)-2'-O)-methyltransferase"/>
    <property type="match status" value="1"/>
</dbReference>